<accession>A0AAV5WGM6</accession>
<organism evidence="1 2">
    <name type="scientific">Pristionchus fissidentatus</name>
    <dbReference type="NCBI Taxonomy" id="1538716"/>
    <lineage>
        <taxon>Eukaryota</taxon>
        <taxon>Metazoa</taxon>
        <taxon>Ecdysozoa</taxon>
        <taxon>Nematoda</taxon>
        <taxon>Chromadorea</taxon>
        <taxon>Rhabditida</taxon>
        <taxon>Rhabditina</taxon>
        <taxon>Diplogasteromorpha</taxon>
        <taxon>Diplogasteroidea</taxon>
        <taxon>Neodiplogasteridae</taxon>
        <taxon>Pristionchus</taxon>
    </lineage>
</organism>
<sequence>MTISVSPHTDKQLHNEIVESCKRIKFYDLIISFPILDLPSQLSYKILSYMGEGELGICRQSVALDKILAEWSKDKRIENLSIELGPGESASSSRYNYISVPFRDMTY</sequence>
<dbReference type="AlphaFoldDB" id="A0AAV5WGM6"/>
<name>A0AAV5WGM6_9BILA</name>
<evidence type="ECO:0008006" key="3">
    <source>
        <dbReference type="Google" id="ProtNLM"/>
    </source>
</evidence>
<protein>
    <recommendedName>
        <fullName evidence="3">F-box domain-containing protein</fullName>
    </recommendedName>
</protein>
<evidence type="ECO:0000313" key="2">
    <source>
        <dbReference type="Proteomes" id="UP001432322"/>
    </source>
</evidence>
<dbReference type="EMBL" id="BTSY01000005">
    <property type="protein sequence ID" value="GMT29894.1"/>
    <property type="molecule type" value="Genomic_DNA"/>
</dbReference>
<comment type="caution">
    <text evidence="1">The sequence shown here is derived from an EMBL/GenBank/DDBJ whole genome shotgun (WGS) entry which is preliminary data.</text>
</comment>
<reference evidence="1" key="1">
    <citation type="submission" date="2023-10" db="EMBL/GenBank/DDBJ databases">
        <title>Genome assembly of Pristionchus species.</title>
        <authorList>
            <person name="Yoshida K."/>
            <person name="Sommer R.J."/>
        </authorList>
    </citation>
    <scope>NUCLEOTIDE SEQUENCE</scope>
    <source>
        <strain evidence="1">RS5133</strain>
    </source>
</reference>
<dbReference type="Proteomes" id="UP001432322">
    <property type="component" value="Unassembled WGS sequence"/>
</dbReference>
<keyword evidence="2" id="KW-1185">Reference proteome</keyword>
<evidence type="ECO:0000313" key="1">
    <source>
        <dbReference type="EMBL" id="GMT29894.1"/>
    </source>
</evidence>
<gene>
    <name evidence="1" type="ORF">PFISCL1PPCAC_21191</name>
</gene>
<proteinExistence type="predicted"/>